<dbReference type="PROSITE" id="PS00583">
    <property type="entry name" value="PFKB_KINASES_1"/>
    <property type="match status" value="1"/>
</dbReference>
<keyword evidence="7" id="KW-1185">Reference proteome</keyword>
<dbReference type="PROSITE" id="PS00584">
    <property type="entry name" value="PFKB_KINASES_2"/>
    <property type="match status" value="1"/>
</dbReference>
<evidence type="ECO:0000256" key="2">
    <source>
        <dbReference type="ARBA" id="ARBA00022679"/>
    </source>
</evidence>
<evidence type="ECO:0000259" key="5">
    <source>
        <dbReference type="Pfam" id="PF00294"/>
    </source>
</evidence>
<dbReference type="PANTHER" id="PTHR10584">
    <property type="entry name" value="SUGAR KINASE"/>
    <property type="match status" value="1"/>
</dbReference>
<gene>
    <name evidence="6" type="ORF">DM558_10495</name>
</gene>
<dbReference type="KEGG" id="emo:DM558_10495"/>
<sequence>MYKDLIKSIATLNCQSQLCVLGSAMIDLRMNVARLPISGEDTLLDYKSMHLGGCAFNIALALKRIGVESYSALPIGKGLWATQTAQLLRHYGISSPLYNEHLDNGWCMALVEPSGERTFLTVEGAETHWNDEVFQQIHVEPNAIIYLSGYQLLSPSGIKVEQWLQRLKSPFRLVIDFGPRIERLTKQQLHQLLNFRPLLTLNRQEAHYLAKLEDKPHLFEKDIASFAQYWQDTYDLALLIRLDQQGALVQDKTIKHVTAFPVTVKDSIGAGDSHTAGILAGLSSSWSLEKATLLGNAIASYVVAHEGGDCSPTKEQLIQWLETSLFF</sequence>
<evidence type="ECO:0000256" key="3">
    <source>
        <dbReference type="ARBA" id="ARBA00022777"/>
    </source>
</evidence>
<feature type="domain" description="Carbohydrate kinase PfkB" evidence="5">
    <location>
        <begin position="17"/>
        <end position="311"/>
    </location>
</feature>
<dbReference type="InterPro" id="IPR002139">
    <property type="entry name" value="Ribo/fructo_kinase"/>
</dbReference>
<keyword evidence="3 4" id="KW-0418">Kinase</keyword>
<evidence type="ECO:0000256" key="1">
    <source>
        <dbReference type="ARBA" id="ARBA00010688"/>
    </source>
</evidence>
<dbReference type="Proteomes" id="UP000273143">
    <property type="component" value="Chromosome"/>
</dbReference>
<dbReference type="Pfam" id="PF00294">
    <property type="entry name" value="PfkB"/>
    <property type="match status" value="1"/>
</dbReference>
<organism evidence="6 7">
    <name type="scientific">Entomomonas moraniae</name>
    <dbReference type="NCBI Taxonomy" id="2213226"/>
    <lineage>
        <taxon>Bacteria</taxon>
        <taxon>Pseudomonadati</taxon>
        <taxon>Pseudomonadota</taxon>
        <taxon>Gammaproteobacteria</taxon>
        <taxon>Pseudomonadales</taxon>
        <taxon>Pseudomonadaceae</taxon>
        <taxon>Entomomonas</taxon>
    </lineage>
</organism>
<evidence type="ECO:0000313" key="6">
    <source>
        <dbReference type="EMBL" id="AZS51169.1"/>
    </source>
</evidence>
<dbReference type="PANTHER" id="PTHR10584:SF166">
    <property type="entry name" value="RIBOKINASE"/>
    <property type="match status" value="1"/>
</dbReference>
<dbReference type="RefSeq" id="WP_127163946.1">
    <property type="nucleotide sequence ID" value="NZ_CP029822.1"/>
</dbReference>
<name>A0A3Q9JMU8_9GAMM</name>
<dbReference type="PRINTS" id="PR00990">
    <property type="entry name" value="RIBOKINASE"/>
</dbReference>
<dbReference type="AlphaFoldDB" id="A0A3Q9JMU8"/>
<dbReference type="GO" id="GO:0016301">
    <property type="term" value="F:kinase activity"/>
    <property type="evidence" value="ECO:0007669"/>
    <property type="project" value="UniProtKB-KW"/>
</dbReference>
<evidence type="ECO:0000313" key="7">
    <source>
        <dbReference type="Proteomes" id="UP000273143"/>
    </source>
</evidence>
<comment type="similarity">
    <text evidence="1 4">Belongs to the carbohydrate kinase PfkB family.</text>
</comment>
<dbReference type="EMBL" id="CP029822">
    <property type="protein sequence ID" value="AZS51169.1"/>
    <property type="molecule type" value="Genomic_DNA"/>
</dbReference>
<proteinExistence type="inferred from homology"/>
<reference evidence="7" key="1">
    <citation type="submission" date="2018-06" db="EMBL/GenBank/DDBJ databases">
        <title>Complete genome of Pseudomonas insecticola strain QZS01.</title>
        <authorList>
            <person name="Wang J."/>
            <person name="Su Q."/>
        </authorList>
    </citation>
    <scope>NUCLEOTIDE SEQUENCE [LARGE SCALE GENOMIC DNA]</scope>
    <source>
        <strain evidence="7">QZS01</strain>
    </source>
</reference>
<dbReference type="InterPro" id="IPR011611">
    <property type="entry name" value="PfkB_dom"/>
</dbReference>
<dbReference type="InterPro" id="IPR002173">
    <property type="entry name" value="Carboh/pur_kinase_PfkB_CS"/>
</dbReference>
<keyword evidence="2 4" id="KW-0808">Transferase</keyword>
<dbReference type="InterPro" id="IPR029056">
    <property type="entry name" value="Ribokinase-like"/>
</dbReference>
<dbReference type="GO" id="GO:0005829">
    <property type="term" value="C:cytosol"/>
    <property type="evidence" value="ECO:0007669"/>
    <property type="project" value="TreeGrafter"/>
</dbReference>
<evidence type="ECO:0000256" key="4">
    <source>
        <dbReference type="RuleBase" id="RU003704"/>
    </source>
</evidence>
<dbReference type="GO" id="GO:0006796">
    <property type="term" value="P:phosphate-containing compound metabolic process"/>
    <property type="evidence" value="ECO:0007669"/>
    <property type="project" value="UniProtKB-ARBA"/>
</dbReference>
<dbReference type="Gene3D" id="3.40.1190.20">
    <property type="match status" value="1"/>
</dbReference>
<dbReference type="SUPFAM" id="SSF53613">
    <property type="entry name" value="Ribokinase-like"/>
    <property type="match status" value="1"/>
</dbReference>
<protein>
    <submittedName>
        <fullName evidence="6">Kinase</fullName>
    </submittedName>
</protein>
<accession>A0A3Q9JMU8</accession>